<keyword evidence="2" id="KW-1185">Reference proteome</keyword>
<organism evidence="1 2">
    <name type="scientific">Actinomadura adrarensis</name>
    <dbReference type="NCBI Taxonomy" id="1819600"/>
    <lineage>
        <taxon>Bacteria</taxon>
        <taxon>Bacillati</taxon>
        <taxon>Actinomycetota</taxon>
        <taxon>Actinomycetes</taxon>
        <taxon>Streptosporangiales</taxon>
        <taxon>Thermomonosporaceae</taxon>
        <taxon>Actinomadura</taxon>
    </lineage>
</organism>
<name>A0ABW3CQJ4_9ACTN</name>
<reference evidence="2" key="1">
    <citation type="journal article" date="2019" name="Int. J. Syst. Evol. Microbiol.">
        <title>The Global Catalogue of Microorganisms (GCM) 10K type strain sequencing project: providing services to taxonomists for standard genome sequencing and annotation.</title>
        <authorList>
            <consortium name="The Broad Institute Genomics Platform"/>
            <consortium name="The Broad Institute Genome Sequencing Center for Infectious Disease"/>
            <person name="Wu L."/>
            <person name="Ma J."/>
        </authorList>
    </citation>
    <scope>NUCLEOTIDE SEQUENCE [LARGE SCALE GENOMIC DNA]</scope>
    <source>
        <strain evidence="2">JCM 31696</strain>
    </source>
</reference>
<dbReference type="Proteomes" id="UP001597083">
    <property type="component" value="Unassembled WGS sequence"/>
</dbReference>
<accession>A0ABW3CQJ4</accession>
<evidence type="ECO:0000313" key="2">
    <source>
        <dbReference type="Proteomes" id="UP001597083"/>
    </source>
</evidence>
<dbReference type="EMBL" id="JBHTIR010004032">
    <property type="protein sequence ID" value="MFD0856254.1"/>
    <property type="molecule type" value="Genomic_DNA"/>
</dbReference>
<sequence>MLVRQWRYGAVLLIAALAVFGVGASPYQRVGPGPVVRIGESGRGSWSVPTVRVQESTWFQWALAVLRGERIIRTGERR</sequence>
<evidence type="ECO:0000313" key="1">
    <source>
        <dbReference type="EMBL" id="MFD0856254.1"/>
    </source>
</evidence>
<proteinExistence type="predicted"/>
<protein>
    <submittedName>
        <fullName evidence="1">Uncharacterized protein</fullName>
    </submittedName>
</protein>
<comment type="caution">
    <text evidence="1">The sequence shown here is derived from an EMBL/GenBank/DDBJ whole genome shotgun (WGS) entry which is preliminary data.</text>
</comment>
<feature type="non-terminal residue" evidence="1">
    <location>
        <position position="78"/>
    </location>
</feature>
<gene>
    <name evidence="1" type="ORF">ACFQ07_28705</name>
</gene>